<feature type="domain" description="Serine aminopeptidase S33" evidence="1">
    <location>
        <begin position="31"/>
        <end position="154"/>
    </location>
</feature>
<dbReference type="SUPFAM" id="SSF53474">
    <property type="entry name" value="alpha/beta-Hydrolases"/>
    <property type="match status" value="1"/>
</dbReference>
<dbReference type="Pfam" id="PF12146">
    <property type="entry name" value="Hydrolase_4"/>
    <property type="match status" value="1"/>
</dbReference>
<name>A0A365H1W9_9ACTN</name>
<dbReference type="PANTHER" id="PTHR43265:SF1">
    <property type="entry name" value="ESTERASE ESTD"/>
    <property type="match status" value="1"/>
</dbReference>
<dbReference type="Proteomes" id="UP000251891">
    <property type="component" value="Unassembled WGS sequence"/>
</dbReference>
<dbReference type="EMBL" id="QLYX01000010">
    <property type="protein sequence ID" value="RAY13038.1"/>
    <property type="molecule type" value="Genomic_DNA"/>
</dbReference>
<gene>
    <name evidence="2" type="ORF">DPM19_21270</name>
</gene>
<dbReference type="SMR" id="A0A365H1W9"/>
<proteinExistence type="predicted"/>
<dbReference type="InterPro" id="IPR053145">
    <property type="entry name" value="AB_hydrolase_Est10"/>
</dbReference>
<sequence>MSTFSEKPITMRTADDVTLAGTLVVTGKSSASAVVMLHGINADRHEHLGLYDHLAERLAGRGTASLRFDFRAHGESAYPQEEMTIAGLCLDVKAAIRTMIDRLPDLSRLTLLGTSFGAAPAAYTAGTEPLVKNVLLFAPVLDYVLTFLRPTTEWAKASFTPQTLAAVPETGHLLLDGERRLGAKLLTEMEILHPADAVRAARVPTVVIHGDSDSMVPAVQSRGAAGANPLVDVRIVPGMDHGYMDVSDPDGVSARSLENRTMIGDSLVSLALGKDGHD</sequence>
<evidence type="ECO:0000313" key="3">
    <source>
        <dbReference type="Proteomes" id="UP000251891"/>
    </source>
</evidence>
<comment type="caution">
    <text evidence="2">The sequence shown here is derived from an EMBL/GenBank/DDBJ whole genome shotgun (WGS) entry which is preliminary data.</text>
</comment>
<organism evidence="2 3">
    <name type="scientific">Actinomadura craniellae</name>
    <dbReference type="NCBI Taxonomy" id="2231787"/>
    <lineage>
        <taxon>Bacteria</taxon>
        <taxon>Bacillati</taxon>
        <taxon>Actinomycetota</taxon>
        <taxon>Actinomycetes</taxon>
        <taxon>Streptosporangiales</taxon>
        <taxon>Thermomonosporaceae</taxon>
        <taxon>Actinomadura</taxon>
    </lineage>
</organism>
<evidence type="ECO:0000259" key="1">
    <source>
        <dbReference type="Pfam" id="PF12146"/>
    </source>
</evidence>
<keyword evidence="3" id="KW-1185">Reference proteome</keyword>
<reference evidence="2 3" key="1">
    <citation type="submission" date="2018-06" db="EMBL/GenBank/DDBJ databases">
        <title>Actinomadura craniellae sp. nov. isolated from marine sponge Craniella sp.</title>
        <authorList>
            <person name="Li L."/>
            <person name="Xu Q.H."/>
            <person name="Lin H.W."/>
            <person name="Lu Y.H."/>
        </authorList>
    </citation>
    <scope>NUCLEOTIDE SEQUENCE [LARGE SCALE GENOMIC DNA]</scope>
    <source>
        <strain evidence="2 3">LHW63021</strain>
    </source>
</reference>
<accession>A0A365H1W9</accession>
<evidence type="ECO:0000313" key="2">
    <source>
        <dbReference type="EMBL" id="RAY13038.1"/>
    </source>
</evidence>
<protein>
    <recommendedName>
        <fullName evidence="1">Serine aminopeptidase S33 domain-containing protein</fullName>
    </recommendedName>
</protein>
<dbReference type="InterPro" id="IPR022742">
    <property type="entry name" value="Hydrolase_4"/>
</dbReference>
<dbReference type="AlphaFoldDB" id="A0A365H1W9"/>
<dbReference type="RefSeq" id="WP_111869733.1">
    <property type="nucleotide sequence ID" value="NZ_QLYX01000010.1"/>
</dbReference>
<dbReference type="GO" id="GO:0052689">
    <property type="term" value="F:carboxylic ester hydrolase activity"/>
    <property type="evidence" value="ECO:0007669"/>
    <property type="project" value="TreeGrafter"/>
</dbReference>
<dbReference type="PANTHER" id="PTHR43265">
    <property type="entry name" value="ESTERASE ESTD"/>
    <property type="match status" value="1"/>
</dbReference>
<dbReference type="OrthoDB" id="5902829at2"/>
<dbReference type="Gene3D" id="3.40.50.1820">
    <property type="entry name" value="alpha/beta hydrolase"/>
    <property type="match status" value="1"/>
</dbReference>
<dbReference type="InterPro" id="IPR029058">
    <property type="entry name" value="AB_hydrolase_fold"/>
</dbReference>